<dbReference type="PANTHER" id="PTHR31013:SF2">
    <property type="entry name" value="THAUMATIN-LIKE PROTEIN"/>
    <property type="match status" value="1"/>
</dbReference>
<dbReference type="EMBL" id="QZWB01000016">
    <property type="protein sequence ID" value="RJT44211.1"/>
    <property type="molecule type" value="Genomic_DNA"/>
</dbReference>
<feature type="chain" id="PRO_5030072345" description="Thaumatin domain-containing protein" evidence="1">
    <location>
        <begin position="22"/>
        <end position="778"/>
    </location>
</feature>
<dbReference type="PROSITE" id="PS51367">
    <property type="entry name" value="THAUMATIN_2"/>
    <property type="match status" value="1"/>
</dbReference>
<dbReference type="RefSeq" id="WP_120047518.1">
    <property type="nucleotide sequence ID" value="NZ_QZWB01000016.1"/>
</dbReference>
<evidence type="ECO:0008006" key="4">
    <source>
        <dbReference type="Google" id="ProtNLM"/>
    </source>
</evidence>
<dbReference type="InterPro" id="IPR013783">
    <property type="entry name" value="Ig-like_fold"/>
</dbReference>
<dbReference type="InterPro" id="IPR037176">
    <property type="entry name" value="Osmotin/thaumatin-like_sf"/>
</dbReference>
<feature type="signal peptide" evidence="1">
    <location>
        <begin position="1"/>
        <end position="21"/>
    </location>
</feature>
<dbReference type="PANTHER" id="PTHR31013">
    <property type="entry name" value="THAUMATIN FAMILY PROTEIN-RELATED"/>
    <property type="match status" value="1"/>
</dbReference>
<accession>A0A3A5L8E4</accession>
<dbReference type="Proteomes" id="UP000270757">
    <property type="component" value="Unassembled WGS sequence"/>
</dbReference>
<dbReference type="SUPFAM" id="SSF49870">
    <property type="entry name" value="Osmotin, thaumatin-like protein"/>
    <property type="match status" value="2"/>
</dbReference>
<dbReference type="SMART" id="SM00205">
    <property type="entry name" value="THN"/>
    <property type="match status" value="1"/>
</dbReference>
<evidence type="ECO:0000256" key="1">
    <source>
        <dbReference type="SAM" id="SignalP"/>
    </source>
</evidence>
<dbReference type="InterPro" id="IPR001938">
    <property type="entry name" value="Thaumatin"/>
</dbReference>
<dbReference type="AlphaFoldDB" id="A0A3A5L8E4"/>
<evidence type="ECO:0000313" key="3">
    <source>
        <dbReference type="Proteomes" id="UP000270757"/>
    </source>
</evidence>
<protein>
    <recommendedName>
        <fullName evidence="4">Thaumatin domain-containing protein</fullName>
    </recommendedName>
</protein>
<proteinExistence type="predicted"/>
<gene>
    <name evidence="2" type="ORF">D6J04_12720</name>
</gene>
<name>A0A3A5L8E4_9GAMM</name>
<reference evidence="2 3" key="1">
    <citation type="submission" date="2018-09" db="EMBL/GenBank/DDBJ databases">
        <title>Draft genome sequences of Legionella taurinensis isolated from water samples.</title>
        <authorList>
            <person name="Chakeri A."/>
            <person name="Allerberger F."/>
            <person name="Kundi M."/>
            <person name="Ruppitsch W."/>
            <person name="Schmid D."/>
        </authorList>
    </citation>
    <scope>NUCLEOTIDE SEQUENCE [LARGE SCALE GENOMIC DNA]</scope>
    <source>
        <strain evidence="2 3">4570-18-6</strain>
    </source>
</reference>
<evidence type="ECO:0000313" key="2">
    <source>
        <dbReference type="EMBL" id="RJT44211.1"/>
    </source>
</evidence>
<dbReference type="Pfam" id="PF00314">
    <property type="entry name" value="Thaumatin"/>
    <property type="match status" value="2"/>
</dbReference>
<comment type="caution">
    <text evidence="2">The sequence shown here is derived from an EMBL/GenBank/DDBJ whole genome shotgun (WGS) entry which is preliminary data.</text>
</comment>
<keyword evidence="1" id="KW-0732">Signal</keyword>
<dbReference type="Gene3D" id="2.60.40.10">
    <property type="entry name" value="Immunoglobulins"/>
    <property type="match status" value="2"/>
</dbReference>
<dbReference type="Gene3D" id="2.60.110.10">
    <property type="entry name" value="Thaumatin"/>
    <property type="match status" value="2"/>
</dbReference>
<sequence length="778" mass="80233">MSKTNCLLRVVLSLFLNAAFASDPVSWTLTPAGGFIPTQVGHQSHVTYTLTNHLPLAATIDTSITSTGGNFSVVNGCAGKNLATNAHCNTTIAFAPSEVEVSTLQLTYGYHNNRIPLPTLRAQGTGAPTGGVQGSIAGLPAVMTLNPLQTPDFTLTYTNTSEVAITGFAGNAMGTDLVTVTPAVANVAVLENNCGTPGVPVVLQPHASCTVTGQITPTHTGQLALRGLFTYGTRSAEVRASAVVEQGSGSCTVHGQMALPLPAVTYQYSDNTVKFIFENECSARAAALGQVQVTTSFTPNSGQRATTTVLPIYDTCSGQTLPAQGQCYVIASVIPQDTAQEMKIQASVLAGGVTATASTSAPVRANNNSSHTVHFVNQCPFNVWYGIANGSGGMFSPDPTPGSQSSSGAPASSYLLPKQVTGQLPSTIDIAVSAYVNGAIWPRTGCASDGVNFACETGMCNTLSATSGTCVVRGGTLDQPSPPYTKFEFTIKSTPATDGVYDVSVINGMNVPVEIKGLGPVSAGAPFQCTGAGALMQPQGNSLGSCPWTFDPSFSGVTPVDVVWVSAGADDGCLSDSDCSNGQVCGMAFNSGPANAPINRRCGDFIGYTAITNFVGYPLNGQWGSQNLYTKYDIGTPMTTISAKNYGTFGGNPAIFGNLLACQVTSNDSANTCYNSGLPNLANCCGCVDWPNSSVPTAVNSNCASTNADWTTTAGTEVTGQNAILWLKKACPTAYSYQFDDPSSSFTCNPGATTRTSYQIVFCPGGQSSLPAGAVDGR</sequence>
<organism evidence="2 3">
    <name type="scientific">Legionella taurinensis</name>
    <dbReference type="NCBI Taxonomy" id="70611"/>
    <lineage>
        <taxon>Bacteria</taxon>
        <taxon>Pseudomonadati</taxon>
        <taxon>Pseudomonadota</taxon>
        <taxon>Gammaproteobacteria</taxon>
        <taxon>Legionellales</taxon>
        <taxon>Legionellaceae</taxon>
        <taxon>Legionella</taxon>
    </lineage>
</organism>